<organism evidence="8 9">
    <name type="scientific">Monosiga brevicollis</name>
    <name type="common">Choanoflagellate</name>
    <dbReference type="NCBI Taxonomy" id="81824"/>
    <lineage>
        <taxon>Eukaryota</taxon>
        <taxon>Choanoflagellata</taxon>
        <taxon>Craspedida</taxon>
        <taxon>Salpingoecidae</taxon>
        <taxon>Monosiga</taxon>
    </lineage>
</organism>
<dbReference type="PANTHER" id="PTHR10414">
    <property type="entry name" value="ETHANOLAMINEPHOSPHOTRANSFERASE"/>
    <property type="match status" value="1"/>
</dbReference>
<gene>
    <name evidence="8" type="ORF">MONBRDRAFT_32708</name>
</gene>
<dbReference type="GO" id="GO:0006646">
    <property type="term" value="P:phosphatidylethanolamine biosynthetic process"/>
    <property type="evidence" value="ECO:0000318"/>
    <property type="project" value="GO_Central"/>
</dbReference>
<dbReference type="eggNOG" id="KOG2877">
    <property type="taxonomic scope" value="Eukaryota"/>
</dbReference>
<dbReference type="Proteomes" id="UP000001357">
    <property type="component" value="Unassembled WGS sequence"/>
</dbReference>
<dbReference type="InterPro" id="IPR014472">
    <property type="entry name" value="CHOPT"/>
</dbReference>
<evidence type="ECO:0000256" key="6">
    <source>
        <dbReference type="SAM" id="MobiDB-lite"/>
    </source>
</evidence>
<comment type="subcellular location">
    <subcellularLocation>
        <location evidence="1">Membrane</location>
    </subcellularLocation>
</comment>
<dbReference type="Pfam" id="PF01066">
    <property type="entry name" value="CDP-OH_P_transf"/>
    <property type="match status" value="1"/>
</dbReference>
<dbReference type="KEGG" id="mbr:MONBRDRAFT_32708"/>
<sequence length="652" mass="72253">MAASTKPKLRLFKPEVLRGLAEHQYSVEGRSFLDRQLQVPSWAYVLTALGLFFYQTMDNLDGKQARRTGNASPLGELFDHGCDAVSTVVVVVGVTVMLQTHDSYAGFILVVVAAAIYYATHWECYVKGRLKFHEVDVTETHYVIIGAMLLTAYFGEEFWDWTVGGLSFRFFYLFVPYIAIFGTAITLVLSIFEGGPGPEGTTIAETSILSPLMPMFALMLGVHNMQSYPSYASMPALFNLGWGCASAKLTCKLIVAHMAKVPVAQFDPAHLVPVVFMMTEFTGLSHQARCGAAIAFWCIDFLIYAFCAVLDICDGLSLNCFVVRKDTKGPISNGNNLHSHTEHFIMMSSSNHGQQLADLSSPVDNKDSPATTAGSTDNLVPLEGDDFATYMRQLDEIGYCPTELTAPIIEGALRDLGAHTTHPLQVLELAAGFGLTAAPIKFNMASFDLYQHFEQPDRDDHADAVYFSRHQKRGPLPLVVGLDTNAQALAYGLNMHLFDKILELDLAHGKLLAEEESIIAHSDIILATEPMGSVTSEVLQNIMHCFAKSGRAPPLFILFPLLCTDTTSLIKAFQDQGMLVQHAVDVAIPLHRFRTQAERHDVQHLERQLHHQVPRDDKTRDTHCHVAPLIAMPHDSPVAHRWTDWVHRDVQL</sequence>
<dbReference type="GO" id="GO:0004307">
    <property type="term" value="F:ethanolaminephosphotransferase activity"/>
    <property type="evidence" value="ECO:0000318"/>
    <property type="project" value="GO_Central"/>
</dbReference>
<dbReference type="InterPro" id="IPR043130">
    <property type="entry name" value="CDP-OH_PTrfase_TM_dom"/>
</dbReference>
<dbReference type="PANTHER" id="PTHR10414:SF37">
    <property type="entry name" value="BB IN A BOXCAR, ISOFORM C"/>
    <property type="match status" value="1"/>
</dbReference>
<evidence type="ECO:0000313" key="8">
    <source>
        <dbReference type="EMBL" id="EDQ88883.1"/>
    </source>
</evidence>
<evidence type="ECO:0000256" key="3">
    <source>
        <dbReference type="ARBA" id="ARBA00022679"/>
    </source>
</evidence>
<protein>
    <submittedName>
        <fullName evidence="8">Uncharacterized protein</fullName>
    </submittedName>
</protein>
<dbReference type="InParanoid" id="A9V178"/>
<feature type="transmembrane region" description="Helical" evidence="7">
    <location>
        <begin position="104"/>
        <end position="120"/>
    </location>
</feature>
<dbReference type="GeneID" id="5891710"/>
<evidence type="ECO:0000256" key="7">
    <source>
        <dbReference type="SAM" id="Phobius"/>
    </source>
</evidence>
<keyword evidence="7" id="KW-0812">Transmembrane</keyword>
<evidence type="ECO:0000256" key="2">
    <source>
        <dbReference type="ARBA" id="ARBA00010441"/>
    </source>
</evidence>
<dbReference type="Gene3D" id="1.20.120.1760">
    <property type="match status" value="1"/>
</dbReference>
<feature type="transmembrane region" description="Helical" evidence="7">
    <location>
        <begin position="203"/>
        <end position="222"/>
    </location>
</feature>
<name>A9V178_MONBE</name>
<feature type="transmembrane region" description="Helical" evidence="7">
    <location>
        <begin position="171"/>
        <end position="191"/>
    </location>
</feature>
<dbReference type="EMBL" id="CH991553">
    <property type="protein sequence ID" value="EDQ88883.1"/>
    <property type="molecule type" value="Genomic_DNA"/>
</dbReference>
<comment type="similarity">
    <text evidence="2 5">Belongs to the CDP-alcohol phosphatidyltransferase class-I family.</text>
</comment>
<feature type="transmembrane region" description="Helical" evidence="7">
    <location>
        <begin position="140"/>
        <end position="159"/>
    </location>
</feature>
<feature type="region of interest" description="Disordered" evidence="6">
    <location>
        <begin position="354"/>
        <end position="380"/>
    </location>
</feature>
<accession>A9V178</accession>
<keyword evidence="7" id="KW-1133">Transmembrane helix</keyword>
<evidence type="ECO:0000313" key="9">
    <source>
        <dbReference type="Proteomes" id="UP000001357"/>
    </source>
</evidence>
<evidence type="ECO:0000256" key="4">
    <source>
        <dbReference type="ARBA" id="ARBA00023136"/>
    </source>
</evidence>
<keyword evidence="3 5" id="KW-0808">Transferase</keyword>
<reference evidence="8 9" key="1">
    <citation type="journal article" date="2008" name="Nature">
        <title>The genome of the choanoflagellate Monosiga brevicollis and the origin of metazoans.</title>
        <authorList>
            <consortium name="JGI Sequencing"/>
            <person name="King N."/>
            <person name="Westbrook M.J."/>
            <person name="Young S.L."/>
            <person name="Kuo A."/>
            <person name="Abedin M."/>
            <person name="Chapman J."/>
            <person name="Fairclough S."/>
            <person name="Hellsten U."/>
            <person name="Isogai Y."/>
            <person name="Letunic I."/>
            <person name="Marr M."/>
            <person name="Pincus D."/>
            <person name="Putnam N."/>
            <person name="Rokas A."/>
            <person name="Wright K.J."/>
            <person name="Zuzow R."/>
            <person name="Dirks W."/>
            <person name="Good M."/>
            <person name="Goodstein D."/>
            <person name="Lemons D."/>
            <person name="Li W."/>
            <person name="Lyons J.B."/>
            <person name="Morris A."/>
            <person name="Nichols S."/>
            <person name="Richter D.J."/>
            <person name="Salamov A."/>
            <person name="Bork P."/>
            <person name="Lim W.A."/>
            <person name="Manning G."/>
            <person name="Miller W.T."/>
            <person name="McGinnis W."/>
            <person name="Shapiro H."/>
            <person name="Tjian R."/>
            <person name="Grigoriev I.V."/>
            <person name="Rokhsar D."/>
        </authorList>
    </citation>
    <scope>NUCLEOTIDE SEQUENCE [LARGE SCALE GENOMIC DNA]</scope>
    <source>
        <strain evidence="9">MX1 / ATCC 50154</strain>
    </source>
</reference>
<dbReference type="RefSeq" id="XP_001746496.1">
    <property type="nucleotide sequence ID" value="XM_001746444.1"/>
</dbReference>
<dbReference type="AlphaFoldDB" id="A9V178"/>
<evidence type="ECO:0000256" key="5">
    <source>
        <dbReference type="RuleBase" id="RU003750"/>
    </source>
</evidence>
<evidence type="ECO:0000256" key="1">
    <source>
        <dbReference type="ARBA" id="ARBA00004370"/>
    </source>
</evidence>
<dbReference type="STRING" id="81824.A9V178"/>
<keyword evidence="4 7" id="KW-0472">Membrane</keyword>
<dbReference type="InterPro" id="IPR048254">
    <property type="entry name" value="CDP_ALCOHOL_P_TRANSF_CS"/>
</dbReference>
<keyword evidence="9" id="KW-1185">Reference proteome</keyword>
<dbReference type="GO" id="GO:0004142">
    <property type="term" value="F:diacylglycerol cholinephosphotransferase activity"/>
    <property type="evidence" value="ECO:0000318"/>
    <property type="project" value="GO_Central"/>
</dbReference>
<dbReference type="InterPro" id="IPR000462">
    <property type="entry name" value="CDP-OH_P_trans"/>
</dbReference>
<dbReference type="PROSITE" id="PS00379">
    <property type="entry name" value="CDP_ALCOHOL_P_TRANSF"/>
    <property type="match status" value="1"/>
</dbReference>
<dbReference type="GO" id="GO:0005789">
    <property type="term" value="C:endoplasmic reticulum membrane"/>
    <property type="evidence" value="ECO:0000318"/>
    <property type="project" value="GO_Central"/>
</dbReference>
<proteinExistence type="inferred from homology"/>
<dbReference type="GO" id="GO:0005794">
    <property type="term" value="C:Golgi apparatus"/>
    <property type="evidence" value="ECO:0000318"/>
    <property type="project" value="GO_Central"/>
</dbReference>
<feature type="compositionally biased region" description="Polar residues" evidence="6">
    <location>
        <begin position="368"/>
        <end position="378"/>
    </location>
</feature>